<gene>
    <name evidence="2" type="ORF">F5972_24575</name>
</gene>
<keyword evidence="3" id="KW-1185">Reference proteome</keyword>
<dbReference type="SUPFAM" id="SSF89796">
    <property type="entry name" value="CoA-transferase family III (CaiB/BaiF)"/>
    <property type="match status" value="1"/>
</dbReference>
<reference evidence="2 3" key="1">
    <citation type="submission" date="2019-09" db="EMBL/GenBank/DDBJ databases">
        <title>Screening of Novel Bioactive Compounds from Soil-Associated.</title>
        <authorList>
            <person name="Gong X."/>
        </authorList>
    </citation>
    <scope>NUCLEOTIDE SEQUENCE [LARGE SCALE GENOMIC DNA]</scope>
    <source>
        <strain evidence="2 3">Gxj-6</strain>
    </source>
</reference>
<dbReference type="InterPro" id="IPR044855">
    <property type="entry name" value="CoA-Trfase_III_dom3_sf"/>
</dbReference>
<dbReference type="Gene3D" id="3.30.1540.10">
    <property type="entry name" value="formyl-coa transferase, domain 3"/>
    <property type="match status" value="1"/>
</dbReference>
<comment type="caution">
    <text evidence="2">The sequence shown here is derived from an EMBL/GenBank/DDBJ whole genome shotgun (WGS) entry which is preliminary data.</text>
</comment>
<dbReference type="Proteomes" id="UP000327011">
    <property type="component" value="Unassembled WGS sequence"/>
</dbReference>
<dbReference type="InterPro" id="IPR050509">
    <property type="entry name" value="CoA-transferase_III"/>
</dbReference>
<dbReference type="PANTHER" id="PTHR48228">
    <property type="entry name" value="SUCCINYL-COA--D-CITRAMALATE COA-TRANSFERASE"/>
    <property type="match status" value="1"/>
</dbReference>
<dbReference type="PANTHER" id="PTHR48228:SF5">
    <property type="entry name" value="ALPHA-METHYLACYL-COA RACEMASE"/>
    <property type="match status" value="1"/>
</dbReference>
<dbReference type="Gene3D" id="3.40.50.10540">
    <property type="entry name" value="Crotonobetainyl-coa:carnitine coa-transferase, domain 1"/>
    <property type="match status" value="1"/>
</dbReference>
<name>A0A5J5JZ89_9ACTN</name>
<accession>A0A5J5JZ89</accession>
<protein>
    <submittedName>
        <fullName evidence="2">CoA transferase</fullName>
    </submittedName>
</protein>
<dbReference type="Pfam" id="PF02515">
    <property type="entry name" value="CoA_transf_3"/>
    <property type="match status" value="1"/>
</dbReference>
<dbReference type="AlphaFoldDB" id="A0A5J5JZ89"/>
<sequence>MTVTTSLPGPLAGTRVVTFAAIYQGPYATTLLADLGADVITVERPGTGDIARAQGGMFEALNRGKRSIVLDLKDPADQETARRLAGTADVLVEAFRPGAMERFGLGYPRLSAANPGLVHVSLSGFGQDGPYRDRAGHDLMYQAAAGLLGGLPDRPGAVHPPPELEAGAIVGALYAALGALAGLLGRAVTGRGTHVDLSTHEALLSVMSLRLDPVLNGPGDAAAAPGREPGYGLYRCADGRLIALGIGFEDHFWALLCRATGLTAFAGLGQAERLARGDFLAGLLSDVLATRPYAEWQEEFDRIGVPAGPVHRLSEVPADPHVRAREVIRTLRGHSPRRYVRQPLRLSAYAEHDPGPAPRLGEHTASLLRELDDTAPCPEEAVEP</sequence>
<dbReference type="GO" id="GO:0016740">
    <property type="term" value="F:transferase activity"/>
    <property type="evidence" value="ECO:0007669"/>
    <property type="project" value="UniProtKB-KW"/>
</dbReference>
<dbReference type="EMBL" id="VYTZ01000009">
    <property type="protein sequence ID" value="KAA9375905.1"/>
    <property type="molecule type" value="Genomic_DNA"/>
</dbReference>
<organism evidence="2 3">
    <name type="scientific">Microbispora cellulosiformans</name>
    <dbReference type="NCBI Taxonomy" id="2614688"/>
    <lineage>
        <taxon>Bacteria</taxon>
        <taxon>Bacillati</taxon>
        <taxon>Actinomycetota</taxon>
        <taxon>Actinomycetes</taxon>
        <taxon>Streptosporangiales</taxon>
        <taxon>Streptosporangiaceae</taxon>
        <taxon>Microbispora</taxon>
    </lineage>
</organism>
<proteinExistence type="predicted"/>
<evidence type="ECO:0000313" key="2">
    <source>
        <dbReference type="EMBL" id="KAA9375905.1"/>
    </source>
</evidence>
<dbReference type="InterPro" id="IPR023606">
    <property type="entry name" value="CoA-Trfase_III_dom_1_sf"/>
</dbReference>
<dbReference type="InterPro" id="IPR003673">
    <property type="entry name" value="CoA-Trfase_fam_III"/>
</dbReference>
<evidence type="ECO:0000313" key="3">
    <source>
        <dbReference type="Proteomes" id="UP000327011"/>
    </source>
</evidence>
<keyword evidence="2" id="KW-0808">Transferase</keyword>
<feature type="region of interest" description="Disordered" evidence="1">
    <location>
        <begin position="350"/>
        <end position="384"/>
    </location>
</feature>
<evidence type="ECO:0000256" key="1">
    <source>
        <dbReference type="SAM" id="MobiDB-lite"/>
    </source>
</evidence>